<name>A0AAN8N5L1_9PEZI</name>
<feature type="region of interest" description="Disordered" evidence="1">
    <location>
        <begin position="261"/>
        <end position="292"/>
    </location>
</feature>
<proteinExistence type="predicted"/>
<evidence type="ECO:0000313" key="2">
    <source>
        <dbReference type="EMBL" id="KAK6344626.1"/>
    </source>
</evidence>
<reference evidence="2 3" key="1">
    <citation type="submission" date="2019-10" db="EMBL/GenBank/DDBJ databases">
        <authorList>
            <person name="Palmer J.M."/>
        </authorList>
    </citation>
    <scope>NUCLEOTIDE SEQUENCE [LARGE SCALE GENOMIC DNA]</scope>
    <source>
        <strain evidence="2 3">TWF718</strain>
    </source>
</reference>
<dbReference type="AlphaFoldDB" id="A0AAN8N5L1"/>
<comment type="caution">
    <text evidence="2">The sequence shown here is derived from an EMBL/GenBank/DDBJ whole genome shotgun (WGS) entry which is preliminary data.</text>
</comment>
<feature type="compositionally biased region" description="Low complexity" evidence="1">
    <location>
        <begin position="261"/>
        <end position="270"/>
    </location>
</feature>
<feature type="region of interest" description="Disordered" evidence="1">
    <location>
        <begin position="48"/>
        <end position="160"/>
    </location>
</feature>
<accession>A0AAN8N5L1</accession>
<evidence type="ECO:0000313" key="3">
    <source>
        <dbReference type="Proteomes" id="UP001313282"/>
    </source>
</evidence>
<feature type="region of interest" description="Disordered" evidence="1">
    <location>
        <begin position="428"/>
        <end position="553"/>
    </location>
</feature>
<gene>
    <name evidence="2" type="ORF">TWF718_006584</name>
</gene>
<evidence type="ECO:0000256" key="1">
    <source>
        <dbReference type="SAM" id="MobiDB-lite"/>
    </source>
</evidence>
<dbReference type="Proteomes" id="UP001313282">
    <property type="component" value="Unassembled WGS sequence"/>
</dbReference>
<keyword evidence="3" id="KW-1185">Reference proteome</keyword>
<organism evidence="2 3">
    <name type="scientific">Orbilia javanica</name>
    <dbReference type="NCBI Taxonomy" id="47235"/>
    <lineage>
        <taxon>Eukaryota</taxon>
        <taxon>Fungi</taxon>
        <taxon>Dikarya</taxon>
        <taxon>Ascomycota</taxon>
        <taxon>Pezizomycotina</taxon>
        <taxon>Orbiliomycetes</taxon>
        <taxon>Orbiliales</taxon>
        <taxon>Orbiliaceae</taxon>
        <taxon>Orbilia</taxon>
    </lineage>
</organism>
<sequence length="553" mass="58753">MPPKKRVSTKDLAPATTNSPTQPIQSVPDPQASIASLAEAFPTSFSSRFQEGQLAGPSSTIAVSSPSPAPLNMKQNEDNGKGKTTGSPDSDIHILGQASGNKAGNPTMIPDNEGEIPNTGNSTLGVADGGSAASPTHESPSAAGNSVQGNSGAMSQAQLDYLQNKYDEEAQELRATEGNMAVRESGNPFSAATPAPEPFRHGHDPMLTTVVPTGDWDMDASRLANFQQPDLTADLVARVAHPYIGEGILEEDQLRLGDLQSSTTTTNTAPPSSPVGPKISNPTNTDEPLPSAGFIDWDDEFKKMFRLVKDGNEEAVEDPTEEEWEKIIAEAMRKGKDELAGLEAEVSAVSSPMDINDVMGEEDEQALAEEPAGLPYPALDAEAPTYDPTDLTMWVYRLSLDHPENPEEMSLEELGRELDAYWGDVEEISSQPVRTRPLPHLPATQEEAGEGNDYGITPADDQLAASPTPRSPEEGRRGKRGAQAGPDGPTAPPRTRLRTSQGQGSQRRRSARISGAGLAAESQPSRDSSPPLSVTSEGRRGPRTSTGFMGRCS</sequence>
<feature type="compositionally biased region" description="Polar residues" evidence="1">
    <location>
        <begin position="133"/>
        <end position="158"/>
    </location>
</feature>
<feature type="compositionally biased region" description="Polar residues" evidence="1">
    <location>
        <begin position="522"/>
        <end position="536"/>
    </location>
</feature>
<dbReference type="EMBL" id="JAVHNR010000004">
    <property type="protein sequence ID" value="KAK6344626.1"/>
    <property type="molecule type" value="Genomic_DNA"/>
</dbReference>
<feature type="compositionally biased region" description="Polar residues" evidence="1">
    <location>
        <begin position="15"/>
        <end position="25"/>
    </location>
</feature>
<feature type="region of interest" description="Disordered" evidence="1">
    <location>
        <begin position="1"/>
        <end position="33"/>
    </location>
</feature>
<protein>
    <submittedName>
        <fullName evidence="2">Uncharacterized protein</fullName>
    </submittedName>
</protein>
<feature type="compositionally biased region" description="Polar residues" evidence="1">
    <location>
        <begin position="48"/>
        <end position="66"/>
    </location>
</feature>